<dbReference type="Gene3D" id="3.30.420.40">
    <property type="match status" value="1"/>
</dbReference>
<gene>
    <name evidence="1" type="primary">rhaB_2</name>
    <name evidence="1" type="ORF">BWY73_01530</name>
</gene>
<dbReference type="GO" id="GO:0008993">
    <property type="term" value="F:rhamnulokinase activity"/>
    <property type="evidence" value="ECO:0007669"/>
    <property type="project" value="UniProtKB-EC"/>
</dbReference>
<accession>A0A1V5M921</accession>
<comment type="caution">
    <text evidence="1">The sequence shown here is derived from an EMBL/GenBank/DDBJ whole genome shotgun (WGS) entry which is preliminary data.</text>
</comment>
<dbReference type="EC" id="2.7.1.5" evidence="1"/>
<dbReference type="AlphaFoldDB" id="A0A1V5M921"/>
<evidence type="ECO:0000313" key="1">
    <source>
        <dbReference type="EMBL" id="OPZ89311.1"/>
    </source>
</evidence>
<name>A0A1V5M921_UNCT6</name>
<reference evidence="1" key="1">
    <citation type="submission" date="2017-02" db="EMBL/GenBank/DDBJ databases">
        <title>Delving into the versatile metabolic prowess of the omnipresent phylum Bacteroidetes.</title>
        <authorList>
            <person name="Nobu M.K."/>
            <person name="Mei R."/>
            <person name="Narihiro T."/>
            <person name="Kuroda K."/>
            <person name="Liu W.-T."/>
        </authorList>
    </citation>
    <scope>NUCLEOTIDE SEQUENCE</scope>
    <source>
        <strain evidence="1">ADurb.Bin417</strain>
    </source>
</reference>
<keyword evidence="1" id="KW-0418">Kinase</keyword>
<organism evidence="1">
    <name type="scientific">candidate division TA06 bacterium ADurb.Bin417</name>
    <dbReference type="NCBI Taxonomy" id="1852828"/>
    <lineage>
        <taxon>Bacteria</taxon>
        <taxon>Bacteria division TA06</taxon>
    </lineage>
</organism>
<keyword evidence="1" id="KW-0808">Transferase</keyword>
<dbReference type="Proteomes" id="UP000485484">
    <property type="component" value="Unassembled WGS sequence"/>
</dbReference>
<proteinExistence type="predicted"/>
<protein>
    <submittedName>
        <fullName evidence="1">Rhamnulokinase</fullName>
        <ecNumber evidence="1">2.7.1.5</ecNumber>
    </submittedName>
</protein>
<sequence>MRYLACDLGAESGRIVAGNLEKGRLNLELVHRFPNQPVWLPEGLRWDILGIFR</sequence>
<dbReference type="EMBL" id="MWAK01000383">
    <property type="protein sequence ID" value="OPZ89311.1"/>
    <property type="molecule type" value="Genomic_DNA"/>
</dbReference>